<protein>
    <recommendedName>
        <fullName evidence="2">HNH nuclease domain-containing protein</fullName>
    </recommendedName>
</protein>
<name>A0ABP8KHK5_9MICO</name>
<feature type="compositionally biased region" description="Pro residues" evidence="1">
    <location>
        <begin position="290"/>
        <end position="301"/>
    </location>
</feature>
<proteinExistence type="predicted"/>
<feature type="domain" description="HNH nuclease" evidence="2">
    <location>
        <begin position="555"/>
        <end position="606"/>
    </location>
</feature>
<accession>A0ABP8KHK5</accession>
<comment type="caution">
    <text evidence="3">The sequence shown here is derived from an EMBL/GenBank/DDBJ whole genome shotgun (WGS) entry which is preliminary data.</text>
</comment>
<evidence type="ECO:0000313" key="3">
    <source>
        <dbReference type="EMBL" id="GAA4406879.1"/>
    </source>
</evidence>
<feature type="compositionally biased region" description="Basic and acidic residues" evidence="1">
    <location>
        <begin position="410"/>
        <end position="419"/>
    </location>
</feature>
<feature type="compositionally biased region" description="Low complexity" evidence="1">
    <location>
        <begin position="427"/>
        <end position="445"/>
    </location>
</feature>
<dbReference type="EMBL" id="BAABGM010000014">
    <property type="protein sequence ID" value="GAA4406879.1"/>
    <property type="molecule type" value="Genomic_DNA"/>
</dbReference>
<dbReference type="InterPro" id="IPR003615">
    <property type="entry name" value="HNH_nuc"/>
</dbReference>
<dbReference type="SMART" id="SM00507">
    <property type="entry name" value="HNHc"/>
    <property type="match status" value="1"/>
</dbReference>
<feature type="compositionally biased region" description="Acidic residues" evidence="1">
    <location>
        <begin position="390"/>
        <end position="409"/>
    </location>
</feature>
<feature type="region of interest" description="Disordered" evidence="1">
    <location>
        <begin position="655"/>
        <end position="688"/>
    </location>
</feature>
<gene>
    <name evidence="3" type="ORF">GCM10023168_22320</name>
</gene>
<sequence>MGVAVSDVVARAGRVAAAVAAAAAGGDRAQWVGVVAACQGLVNTVSAVQDVAVVAVSRREGVWGEDGTLGEVVLGAGRVSVDAADVLAPALGASHAQAQRRVEAAVRLAGGCDPVPAGSGQVPQASGLGGLHAAMAAGVLDSYRASVVAAELVDTPAPVAQAVVAALAGHWGEDGTDLRRRTRRLLARICPDLLRQRAVRARAECGLRRWVAEPGVDTWLGSFPSEDAATAWAAVDQLAHRYVAEGVCAGVEAARGKALTDLVTGNATIDVQVVLTVPADALPADTVPDDPAPADPTPSPAPGTDGTPDDETAAGQAGSPAVDGEDEDENRDATSRTTAPDAATPAHVPDRPAGADLEADAAADRADAGVPATAPHAAASGEASTTSTHDDDDDHDDDHDDHDEDEDDRDAVADDRDAVADGGGAGARQVGDAVAEAAGAASGPLSGAGGGGRGGDLVQVQGCRPSEPLLVPRAWLLEHLARGSSGKQPGPRHRRRRRRDGTPDRAGPTSTAPCSTAPVPAPVIEPRVVPCDPVSGARVDPGQDLASGAYRPSPALAALVRARDGRCRFPGCAVAARFCDLDHARAWPGGPTTAENLMVLCRRHHRVKQTPGWVVRLHPDATTTWTDPTGTVRTTHPLDALAVLVLRHDDHDSTAGFARATGNPGTGHSHSHSHSHSGSGRAAGHVNGQRAAGDGAVLAGAWSALQTHLELALEHHPPPPHSFTVRPTHPRRTSTVLRAALARRRARTRFPDEPPF</sequence>
<feature type="compositionally biased region" description="Gly residues" evidence="1">
    <location>
        <begin position="446"/>
        <end position="455"/>
    </location>
</feature>
<feature type="region of interest" description="Disordered" evidence="1">
    <location>
        <begin position="481"/>
        <end position="521"/>
    </location>
</feature>
<feature type="region of interest" description="Disordered" evidence="1">
    <location>
        <begin position="282"/>
        <end position="460"/>
    </location>
</feature>
<feature type="compositionally biased region" description="Low complexity" evidence="1">
    <location>
        <begin position="368"/>
        <end position="387"/>
    </location>
</feature>
<feature type="compositionally biased region" description="Basic residues" evidence="1">
    <location>
        <begin position="490"/>
        <end position="499"/>
    </location>
</feature>
<reference evidence="4" key="1">
    <citation type="journal article" date="2019" name="Int. J. Syst. Evol. Microbiol.">
        <title>The Global Catalogue of Microorganisms (GCM) 10K type strain sequencing project: providing services to taxonomists for standard genome sequencing and annotation.</title>
        <authorList>
            <consortium name="The Broad Institute Genomics Platform"/>
            <consortium name="The Broad Institute Genome Sequencing Center for Infectious Disease"/>
            <person name="Wu L."/>
            <person name="Ma J."/>
        </authorList>
    </citation>
    <scope>NUCLEOTIDE SEQUENCE [LARGE SCALE GENOMIC DNA]</scope>
    <source>
        <strain evidence="4">JCM 17809</strain>
    </source>
</reference>
<keyword evidence="4" id="KW-1185">Reference proteome</keyword>
<organism evidence="3 4">
    <name type="scientific">Fodinibacter luteus</name>
    <dbReference type="NCBI Taxonomy" id="552064"/>
    <lineage>
        <taxon>Bacteria</taxon>
        <taxon>Bacillati</taxon>
        <taxon>Actinomycetota</taxon>
        <taxon>Actinomycetes</taxon>
        <taxon>Micrococcales</taxon>
        <taxon>Intrasporangiaceae</taxon>
        <taxon>Fodinibacter (ex Wang et al. 2009)</taxon>
    </lineage>
</organism>
<evidence type="ECO:0000313" key="4">
    <source>
        <dbReference type="Proteomes" id="UP001500945"/>
    </source>
</evidence>
<dbReference type="CDD" id="cd00085">
    <property type="entry name" value="HNHc"/>
    <property type="match status" value="1"/>
</dbReference>
<evidence type="ECO:0000259" key="2">
    <source>
        <dbReference type="SMART" id="SM00507"/>
    </source>
</evidence>
<dbReference type="Proteomes" id="UP001500945">
    <property type="component" value="Unassembled WGS sequence"/>
</dbReference>
<evidence type="ECO:0000256" key="1">
    <source>
        <dbReference type="SAM" id="MobiDB-lite"/>
    </source>
</evidence>